<proteinExistence type="predicted"/>
<dbReference type="GO" id="GO:0005829">
    <property type="term" value="C:cytosol"/>
    <property type="evidence" value="ECO:0007669"/>
    <property type="project" value="TreeGrafter"/>
</dbReference>
<reference evidence="1" key="1">
    <citation type="submission" date="2020-08" db="EMBL/GenBank/DDBJ databases">
        <title>Plant Genome Project.</title>
        <authorList>
            <person name="Zhang R.-G."/>
        </authorList>
    </citation>
    <scope>NUCLEOTIDE SEQUENCE</scope>
    <source>
        <strain evidence="1">WSP0</strain>
        <tissue evidence="1">Leaf</tissue>
    </source>
</reference>
<keyword evidence="2" id="KW-1185">Reference proteome</keyword>
<dbReference type="PANTHER" id="PTHR23118:SF42">
    <property type="entry name" value="ATP-CITRATE SYNTHASE"/>
    <property type="match status" value="1"/>
</dbReference>
<dbReference type="GO" id="GO:0003878">
    <property type="term" value="F:ATP citrate synthase activity"/>
    <property type="evidence" value="ECO:0007669"/>
    <property type="project" value="TreeGrafter"/>
</dbReference>
<comment type="caution">
    <text evidence="1">The sequence shown here is derived from an EMBL/GenBank/DDBJ whole genome shotgun (WGS) entry which is preliminary data.</text>
</comment>
<sequence>MSYISTFSNGACMWKWRSMFHFDIGFVQDYRNILPLGHVLMWNYSFQLNAWLDDIVYHSFVRYNNKVKPPQIPEDLNTAIKSGKGYGVGSVIFFLWFKRSLPRYCTNFIEICIMFCADHRPCVSGAQLQGREKILYPALLQVSNEDVLAKICFPRALFSKRAQLKCRFETDLLTIGPQFGEAVDDAARYFNEAYDKGLSPYEFLENMKKKGIRMYARNWPQVYSFFT</sequence>
<dbReference type="PANTHER" id="PTHR23118">
    <property type="entry name" value="ATP-CITRATE SYNTHASE"/>
    <property type="match status" value="1"/>
</dbReference>
<protein>
    <submittedName>
        <fullName evidence="1">Uncharacterized protein</fullName>
    </submittedName>
</protein>
<dbReference type="EMBL" id="JACTNZ010000002">
    <property type="protein sequence ID" value="KAG5561984.1"/>
    <property type="molecule type" value="Genomic_DNA"/>
</dbReference>
<dbReference type="GO" id="GO:0006085">
    <property type="term" value="P:acetyl-CoA biosynthetic process"/>
    <property type="evidence" value="ECO:0007669"/>
    <property type="project" value="TreeGrafter"/>
</dbReference>
<accession>A0AAV6LCZ8</accession>
<gene>
    <name evidence="1" type="ORF">RHGRI_004875</name>
</gene>
<dbReference type="Proteomes" id="UP000823749">
    <property type="component" value="Chromosome 2"/>
</dbReference>
<name>A0AAV6LCZ8_9ERIC</name>
<evidence type="ECO:0000313" key="2">
    <source>
        <dbReference type="Proteomes" id="UP000823749"/>
    </source>
</evidence>
<dbReference type="AlphaFoldDB" id="A0AAV6LCZ8"/>
<dbReference type="GO" id="GO:0006633">
    <property type="term" value="P:fatty acid biosynthetic process"/>
    <property type="evidence" value="ECO:0007669"/>
    <property type="project" value="TreeGrafter"/>
</dbReference>
<dbReference type="InterPro" id="IPR002020">
    <property type="entry name" value="Citrate_synthase"/>
</dbReference>
<evidence type="ECO:0000313" key="1">
    <source>
        <dbReference type="EMBL" id="KAG5561984.1"/>
    </source>
</evidence>
<organism evidence="1 2">
    <name type="scientific">Rhododendron griersonianum</name>
    <dbReference type="NCBI Taxonomy" id="479676"/>
    <lineage>
        <taxon>Eukaryota</taxon>
        <taxon>Viridiplantae</taxon>
        <taxon>Streptophyta</taxon>
        <taxon>Embryophyta</taxon>
        <taxon>Tracheophyta</taxon>
        <taxon>Spermatophyta</taxon>
        <taxon>Magnoliopsida</taxon>
        <taxon>eudicotyledons</taxon>
        <taxon>Gunneridae</taxon>
        <taxon>Pentapetalae</taxon>
        <taxon>asterids</taxon>
        <taxon>Ericales</taxon>
        <taxon>Ericaceae</taxon>
        <taxon>Ericoideae</taxon>
        <taxon>Rhodoreae</taxon>
        <taxon>Rhododendron</taxon>
    </lineage>
</organism>